<dbReference type="Proteomes" id="UP000887580">
    <property type="component" value="Unplaced"/>
</dbReference>
<sequence length="345" mass="38846">MNKNSGNNNQQDCQLLIIDKNNKVTLYNKCRIGYHELTKEISFKPNDKDLIRASFERCFVCHKTITCINESESDPNKYVLILYDNVNCKNITALIEANSTSENNDVKFQSNFLGHITKEHENDSSLTPIVEKIFNIYQGVEQTAIESDAGDKEENPNDAENEEVAAVGSTMDEDSVAVVVEEQGNTSNNEGNERIIVAEECEHKEETTEVRRSSRKRKPTDSGASSSSKKATSSTFKQQKFAASLPPNISLCSPSTSQPLQKTTFSNNYHIKKVRRNGITLSVFDENDKKVCQKFAWNKKQNLFVCVLCQKENVSHWAEVLNDENGDEVVEIGPSGHCKLQKFVF</sequence>
<protein>
    <submittedName>
        <fullName evidence="2">Uncharacterized protein</fullName>
    </submittedName>
</protein>
<reference evidence="2" key="1">
    <citation type="submission" date="2022-11" db="UniProtKB">
        <authorList>
            <consortium name="WormBaseParasite"/>
        </authorList>
    </citation>
    <scope>IDENTIFICATION</scope>
</reference>
<accession>A0AC35FXR1</accession>
<name>A0AC35FXR1_9BILA</name>
<dbReference type="WBParaSite" id="PS1159_v2.g22051.t1">
    <property type="protein sequence ID" value="PS1159_v2.g22051.t1"/>
    <property type="gene ID" value="PS1159_v2.g22051"/>
</dbReference>
<evidence type="ECO:0000313" key="2">
    <source>
        <dbReference type="WBParaSite" id="PS1159_v2.g22051.t1"/>
    </source>
</evidence>
<organism evidence="1 2">
    <name type="scientific">Panagrolaimus sp. PS1159</name>
    <dbReference type="NCBI Taxonomy" id="55785"/>
    <lineage>
        <taxon>Eukaryota</taxon>
        <taxon>Metazoa</taxon>
        <taxon>Ecdysozoa</taxon>
        <taxon>Nematoda</taxon>
        <taxon>Chromadorea</taxon>
        <taxon>Rhabditida</taxon>
        <taxon>Tylenchina</taxon>
        <taxon>Panagrolaimomorpha</taxon>
        <taxon>Panagrolaimoidea</taxon>
        <taxon>Panagrolaimidae</taxon>
        <taxon>Panagrolaimus</taxon>
    </lineage>
</organism>
<evidence type="ECO:0000313" key="1">
    <source>
        <dbReference type="Proteomes" id="UP000887580"/>
    </source>
</evidence>
<proteinExistence type="predicted"/>